<proteinExistence type="predicted"/>
<dbReference type="Proteomes" id="UP001153737">
    <property type="component" value="Chromosome 5"/>
</dbReference>
<reference evidence="3" key="2">
    <citation type="submission" date="2022-10" db="EMBL/GenBank/DDBJ databases">
        <authorList>
            <consortium name="ENA_rothamsted_submissions"/>
            <consortium name="culmorum"/>
            <person name="King R."/>
        </authorList>
    </citation>
    <scope>NUCLEOTIDE SEQUENCE</scope>
</reference>
<evidence type="ECO:0000256" key="1">
    <source>
        <dbReference type="SAM" id="MobiDB-lite"/>
    </source>
</evidence>
<dbReference type="PANTHER" id="PTHR46289">
    <property type="entry name" value="52 KDA REPRESSOR OF THE INHIBITOR OF THE PROTEIN KINASE-LIKE PROTEIN-RELATED"/>
    <property type="match status" value="1"/>
</dbReference>
<evidence type="ECO:0000259" key="2">
    <source>
        <dbReference type="SMART" id="SM00597"/>
    </source>
</evidence>
<dbReference type="EMBL" id="OU896711">
    <property type="protein sequence ID" value="CAG9822034.1"/>
    <property type="molecule type" value="Genomic_DNA"/>
</dbReference>
<dbReference type="InterPro" id="IPR012337">
    <property type="entry name" value="RNaseH-like_sf"/>
</dbReference>
<evidence type="ECO:0000313" key="4">
    <source>
        <dbReference type="Proteomes" id="UP001153737"/>
    </source>
</evidence>
<dbReference type="AlphaFoldDB" id="A0A9N9SKZ3"/>
<feature type="region of interest" description="Disordered" evidence="1">
    <location>
        <begin position="32"/>
        <end position="56"/>
    </location>
</feature>
<reference evidence="3" key="1">
    <citation type="submission" date="2022-01" db="EMBL/GenBank/DDBJ databases">
        <authorList>
            <person name="King R."/>
        </authorList>
    </citation>
    <scope>NUCLEOTIDE SEQUENCE</scope>
</reference>
<keyword evidence="4" id="KW-1185">Reference proteome</keyword>
<name>A0A9N9SKZ3_PHACE</name>
<feature type="domain" description="TTF-type" evidence="2">
    <location>
        <begin position="113"/>
        <end position="212"/>
    </location>
</feature>
<feature type="compositionally biased region" description="Polar residues" evidence="1">
    <location>
        <begin position="36"/>
        <end position="56"/>
    </location>
</feature>
<dbReference type="Pfam" id="PF14291">
    <property type="entry name" value="DUF4371"/>
    <property type="match status" value="1"/>
</dbReference>
<organism evidence="3 4">
    <name type="scientific">Phaedon cochleariae</name>
    <name type="common">Mustard beetle</name>
    <dbReference type="NCBI Taxonomy" id="80249"/>
    <lineage>
        <taxon>Eukaryota</taxon>
        <taxon>Metazoa</taxon>
        <taxon>Ecdysozoa</taxon>
        <taxon>Arthropoda</taxon>
        <taxon>Hexapoda</taxon>
        <taxon>Insecta</taxon>
        <taxon>Pterygota</taxon>
        <taxon>Neoptera</taxon>
        <taxon>Endopterygota</taxon>
        <taxon>Coleoptera</taxon>
        <taxon>Polyphaga</taxon>
        <taxon>Cucujiformia</taxon>
        <taxon>Chrysomeloidea</taxon>
        <taxon>Chrysomelidae</taxon>
        <taxon>Chrysomelinae</taxon>
        <taxon>Chrysomelini</taxon>
        <taxon>Phaedon</taxon>
    </lineage>
</organism>
<dbReference type="OrthoDB" id="6604085at2759"/>
<sequence length="673" mass="75862">MKRQQGIESFFLKKAKVESTVNEVLSSQKLEELPVPSTSADASLKSQSDLNKTVNKSTSMTDNIEYQIPARDFSKLLNKNATVMSDNERLEWLTNPWTPSPEFKFPLNTEGKEKRSFQAKWMKEYPWLVYSKKLNGGLCKACILFGRGEGGKSDGKLGKLVLEPLNTFKKAKEILKHHDEAKFHKNNVKASKHFSLVMEGTEDDIVSRMNAAQKAVIEENKKKLIPIIKTVMLCGIQNIPLRGHRDDGKLFDEINKDKSAEGNFRALLKFRIDAGDKELQSHVESCGKNASYVSKTIQNELIQCCGEVIVKKIVSKIKTAKYFTIIADETTDMSTKEQLSICVRYFDKSTFEIKEDFIMFIDVVDLSGENIASKILEALKNLDIDISDCRGQAYDGGSNMSGKFQGAQARIMKLQPLAAYSHCANHRLNLVISKACTIPSIRNAIGVVSSVANFFRESAKRLYALEDEMNEDLKKGKHAVKKMCETRWIERHDAVLTFLDSLLSLHTVLQTMANTNEVAGTKAFSLLHSIVSTEFIVSLVVLEAVMNLTLPLARKLQAEYIDVLKAMVLVDATLKSIEEQRTKSKECFKKLFDKACNLALKMGTELKKPRIVGIQRNRSNVEAETTEEYFRLSIFLPFLDFLISEINTRFPKAQMTHIGKWKITDDSATTGEI</sequence>
<dbReference type="SUPFAM" id="SSF53098">
    <property type="entry name" value="Ribonuclease H-like"/>
    <property type="match status" value="1"/>
</dbReference>
<dbReference type="SMART" id="SM00597">
    <property type="entry name" value="ZnF_TTF"/>
    <property type="match status" value="1"/>
</dbReference>
<accession>A0A9N9SKZ3</accession>
<protein>
    <recommendedName>
        <fullName evidence="2">TTF-type domain-containing protein</fullName>
    </recommendedName>
</protein>
<dbReference type="InterPro" id="IPR052958">
    <property type="entry name" value="IFN-induced_PKR_regulator"/>
</dbReference>
<dbReference type="PANTHER" id="PTHR46289:SF14">
    <property type="entry name" value="DUF4371 DOMAIN-CONTAINING PROTEIN"/>
    <property type="match status" value="1"/>
</dbReference>
<dbReference type="InterPro" id="IPR006580">
    <property type="entry name" value="Znf_TTF"/>
</dbReference>
<dbReference type="InterPro" id="IPR025398">
    <property type="entry name" value="DUF4371"/>
</dbReference>
<gene>
    <name evidence="3" type="ORF">PHAECO_LOCUS9013</name>
</gene>
<evidence type="ECO:0000313" key="3">
    <source>
        <dbReference type="EMBL" id="CAG9822034.1"/>
    </source>
</evidence>